<accession>A0A3P6SKE3</accession>
<evidence type="ECO:0000313" key="1">
    <source>
        <dbReference type="EMBL" id="VDK75296.1"/>
    </source>
</evidence>
<gene>
    <name evidence="1" type="ORF">NLS_LOCUS2846</name>
</gene>
<dbReference type="EMBL" id="UYRX01000140">
    <property type="protein sequence ID" value="VDK75296.1"/>
    <property type="molecule type" value="Genomic_DNA"/>
</dbReference>
<proteinExistence type="predicted"/>
<dbReference type="Proteomes" id="UP000277928">
    <property type="component" value="Unassembled WGS sequence"/>
</dbReference>
<sequence>MWEMFDSTGSLAIDGMPWCRGLFGFRCSTTSGFVPESALSTTNSTALQKHANAYDRPIVVVEDGIGDLDGNSARNLQLRANYQTYYR</sequence>
<organism evidence="1 2">
    <name type="scientific">Litomosoides sigmodontis</name>
    <name type="common">Filarial nematode worm</name>
    <dbReference type="NCBI Taxonomy" id="42156"/>
    <lineage>
        <taxon>Eukaryota</taxon>
        <taxon>Metazoa</taxon>
        <taxon>Ecdysozoa</taxon>
        <taxon>Nematoda</taxon>
        <taxon>Chromadorea</taxon>
        <taxon>Rhabditida</taxon>
        <taxon>Spirurina</taxon>
        <taxon>Spiruromorpha</taxon>
        <taxon>Filarioidea</taxon>
        <taxon>Onchocercidae</taxon>
        <taxon>Litomosoides</taxon>
    </lineage>
</organism>
<evidence type="ECO:0000313" key="2">
    <source>
        <dbReference type="Proteomes" id="UP000277928"/>
    </source>
</evidence>
<dbReference type="AlphaFoldDB" id="A0A3P6SKE3"/>
<name>A0A3P6SKE3_LITSI</name>
<keyword evidence="2" id="KW-1185">Reference proteome</keyword>
<reference evidence="1 2" key="1">
    <citation type="submission" date="2018-08" db="EMBL/GenBank/DDBJ databases">
        <authorList>
            <person name="Laetsch R D."/>
            <person name="Stevens L."/>
            <person name="Kumar S."/>
            <person name="Blaxter L. M."/>
        </authorList>
    </citation>
    <scope>NUCLEOTIDE SEQUENCE [LARGE SCALE GENOMIC DNA]</scope>
</reference>
<protein>
    <submittedName>
        <fullName evidence="1">Uncharacterized protein</fullName>
    </submittedName>
</protein>